<keyword evidence="10" id="KW-0548">Nucleotidyltransferase</keyword>
<comment type="domain">
    <text evidence="8">The N-terminal domain determines nucleotide recognition and specific binding, while the C-terminal domain determines the specific binding to the target protein.</text>
</comment>
<evidence type="ECO:0000259" key="9">
    <source>
        <dbReference type="Pfam" id="PF12804"/>
    </source>
</evidence>
<comment type="caution">
    <text evidence="8">Lacks conserved residue(s) required for the propagation of feature annotation.</text>
</comment>
<keyword evidence="4 8" id="KW-0547">Nucleotide-binding</keyword>
<evidence type="ECO:0000256" key="4">
    <source>
        <dbReference type="ARBA" id="ARBA00022741"/>
    </source>
</evidence>
<comment type="similarity">
    <text evidence="8">Belongs to the MobA family.</text>
</comment>
<dbReference type="EC" id="2.7.7.77" evidence="8"/>
<feature type="binding site" evidence="8">
    <location>
        <begin position="15"/>
        <end position="17"/>
    </location>
    <ligand>
        <name>GTP</name>
        <dbReference type="ChEBI" id="CHEBI:37565"/>
    </ligand>
</feature>
<dbReference type="CDD" id="cd02503">
    <property type="entry name" value="MobA"/>
    <property type="match status" value="1"/>
</dbReference>
<dbReference type="PANTHER" id="PTHR19136">
    <property type="entry name" value="MOLYBDENUM COFACTOR GUANYLYLTRANSFERASE"/>
    <property type="match status" value="1"/>
</dbReference>
<dbReference type="EMBL" id="CP037452">
    <property type="protein sequence ID" value="QDV52069.1"/>
    <property type="molecule type" value="Genomic_DNA"/>
</dbReference>
<comment type="subcellular location">
    <subcellularLocation>
        <location evidence="8">Cytoplasm</location>
    </subcellularLocation>
</comment>
<keyword evidence="1 8" id="KW-0963">Cytoplasm</keyword>
<protein>
    <recommendedName>
        <fullName evidence="8">Probable molybdenum cofactor guanylyltransferase</fullName>
        <shortName evidence="8">MoCo guanylyltransferase</shortName>
        <ecNumber evidence="8">2.7.7.77</ecNumber>
    </recommendedName>
    <alternativeName>
        <fullName evidence="8">GTP:molybdopterin guanylyltransferase</fullName>
    </alternativeName>
    <alternativeName>
        <fullName evidence="8">Mo-MPT guanylyltransferase</fullName>
    </alternativeName>
    <alternativeName>
        <fullName evidence="8">Molybdopterin guanylyltransferase</fullName>
    </alternativeName>
    <alternativeName>
        <fullName evidence="8">Molybdopterin-guanine dinucleotide synthase</fullName>
        <shortName evidence="8">MGD synthase</shortName>
    </alternativeName>
</protein>
<keyword evidence="5 8" id="KW-0460">Magnesium</keyword>
<dbReference type="Proteomes" id="UP000318313">
    <property type="component" value="Chromosome"/>
</dbReference>
<comment type="cofactor">
    <cofactor evidence="8">
        <name>Mg(2+)</name>
        <dbReference type="ChEBI" id="CHEBI:18420"/>
    </cofactor>
</comment>
<gene>
    <name evidence="8 10" type="primary">mobA</name>
    <name evidence="10" type="ORF">Enr17x_41280</name>
</gene>
<evidence type="ECO:0000256" key="8">
    <source>
        <dbReference type="HAMAP-Rule" id="MF_00316"/>
    </source>
</evidence>
<evidence type="ECO:0000313" key="10">
    <source>
        <dbReference type="EMBL" id="QDV52069.1"/>
    </source>
</evidence>
<dbReference type="Pfam" id="PF12804">
    <property type="entry name" value="NTP_transf_3"/>
    <property type="match status" value="1"/>
</dbReference>
<evidence type="ECO:0000313" key="11">
    <source>
        <dbReference type="Proteomes" id="UP000318313"/>
    </source>
</evidence>
<dbReference type="Gene3D" id="3.90.550.10">
    <property type="entry name" value="Spore Coat Polysaccharide Biosynthesis Protein SpsA, Chain A"/>
    <property type="match status" value="1"/>
</dbReference>
<feature type="binding site" evidence="8">
    <location>
        <position position="105"/>
    </location>
    <ligand>
        <name>GTP</name>
        <dbReference type="ChEBI" id="CHEBI:37565"/>
    </ligand>
</feature>
<dbReference type="GO" id="GO:0061603">
    <property type="term" value="F:molybdenum cofactor guanylyltransferase activity"/>
    <property type="evidence" value="ECO:0007669"/>
    <property type="project" value="UniProtKB-EC"/>
</dbReference>
<keyword evidence="6 8" id="KW-0342">GTP-binding</keyword>
<evidence type="ECO:0000256" key="7">
    <source>
        <dbReference type="ARBA" id="ARBA00023150"/>
    </source>
</evidence>
<keyword evidence="3 8" id="KW-0479">Metal-binding</keyword>
<dbReference type="InterPro" id="IPR029044">
    <property type="entry name" value="Nucleotide-diphossugar_trans"/>
</dbReference>
<dbReference type="SUPFAM" id="SSF53448">
    <property type="entry name" value="Nucleotide-diphospho-sugar transferases"/>
    <property type="match status" value="1"/>
</dbReference>
<feature type="binding site" evidence="8">
    <location>
        <position position="27"/>
    </location>
    <ligand>
        <name>GTP</name>
        <dbReference type="ChEBI" id="CHEBI:37565"/>
    </ligand>
</feature>
<comment type="function">
    <text evidence="8">Transfers a GMP moiety from GTP to Mo-molybdopterin (Mo-MPT) cofactor (Moco or molybdenum cofactor) to form Mo-molybdopterin guanine dinucleotide (Mo-MGD) cofactor.</text>
</comment>
<dbReference type="AlphaFoldDB" id="A0A518IG50"/>
<dbReference type="GO" id="GO:0006777">
    <property type="term" value="P:Mo-molybdopterin cofactor biosynthetic process"/>
    <property type="evidence" value="ECO:0007669"/>
    <property type="project" value="UniProtKB-KW"/>
</dbReference>
<dbReference type="GO" id="GO:0046872">
    <property type="term" value="F:metal ion binding"/>
    <property type="evidence" value="ECO:0007669"/>
    <property type="project" value="UniProtKB-KW"/>
</dbReference>
<accession>A0A518IG50</accession>
<keyword evidence="11" id="KW-1185">Reference proteome</keyword>
<reference evidence="10 11" key="1">
    <citation type="submission" date="2019-03" db="EMBL/GenBank/DDBJ databases">
        <title>Deep-cultivation of Planctomycetes and their phenomic and genomic characterization uncovers novel biology.</title>
        <authorList>
            <person name="Wiegand S."/>
            <person name="Jogler M."/>
            <person name="Boedeker C."/>
            <person name="Pinto D."/>
            <person name="Vollmers J."/>
            <person name="Rivas-Marin E."/>
            <person name="Kohn T."/>
            <person name="Peeters S.H."/>
            <person name="Heuer A."/>
            <person name="Rast P."/>
            <person name="Oberbeckmann S."/>
            <person name="Bunk B."/>
            <person name="Jeske O."/>
            <person name="Meyerdierks A."/>
            <person name="Storesund J.E."/>
            <person name="Kallscheuer N."/>
            <person name="Luecker S."/>
            <person name="Lage O.M."/>
            <person name="Pohl T."/>
            <person name="Merkel B.J."/>
            <person name="Hornburger P."/>
            <person name="Mueller R.-W."/>
            <person name="Bruemmer F."/>
            <person name="Labrenz M."/>
            <person name="Spormann A.M."/>
            <person name="Op den Camp H."/>
            <person name="Overmann J."/>
            <person name="Amann R."/>
            <person name="Jetten M.S.M."/>
            <person name="Mascher T."/>
            <person name="Medema M.H."/>
            <person name="Devos D.P."/>
            <person name="Kaster A.-K."/>
            <person name="Ovreas L."/>
            <person name="Rohde M."/>
            <person name="Galperin M.Y."/>
            <person name="Jogler C."/>
        </authorList>
    </citation>
    <scope>NUCLEOTIDE SEQUENCE [LARGE SCALE GENOMIC DNA]</scope>
    <source>
        <strain evidence="10 11">Enr17</strain>
    </source>
</reference>
<evidence type="ECO:0000256" key="1">
    <source>
        <dbReference type="ARBA" id="ARBA00022490"/>
    </source>
</evidence>
<evidence type="ECO:0000256" key="6">
    <source>
        <dbReference type="ARBA" id="ARBA00023134"/>
    </source>
</evidence>
<feature type="binding site" evidence="8">
    <location>
        <position position="74"/>
    </location>
    <ligand>
        <name>GTP</name>
        <dbReference type="ChEBI" id="CHEBI:37565"/>
    </ligand>
</feature>
<evidence type="ECO:0000256" key="3">
    <source>
        <dbReference type="ARBA" id="ARBA00022723"/>
    </source>
</evidence>
<feature type="domain" description="MobA-like NTP transferase" evidence="9">
    <location>
        <begin position="12"/>
        <end position="162"/>
    </location>
</feature>
<name>A0A518IG50_9PLAN</name>
<dbReference type="OrthoDB" id="9788394at2"/>
<dbReference type="InterPro" id="IPR013482">
    <property type="entry name" value="Molybde_CF_guanTrfase"/>
</dbReference>
<dbReference type="InterPro" id="IPR025877">
    <property type="entry name" value="MobA-like_NTP_Trfase"/>
</dbReference>
<evidence type="ECO:0000256" key="5">
    <source>
        <dbReference type="ARBA" id="ARBA00022842"/>
    </source>
</evidence>
<comment type="catalytic activity">
    <reaction evidence="8">
        <text>Mo-molybdopterin + GTP + H(+) = Mo-molybdopterin guanine dinucleotide + diphosphate</text>
        <dbReference type="Rhea" id="RHEA:34243"/>
        <dbReference type="ChEBI" id="CHEBI:15378"/>
        <dbReference type="ChEBI" id="CHEBI:33019"/>
        <dbReference type="ChEBI" id="CHEBI:37565"/>
        <dbReference type="ChEBI" id="CHEBI:71302"/>
        <dbReference type="ChEBI" id="CHEBI:71310"/>
        <dbReference type="EC" id="2.7.7.77"/>
    </reaction>
</comment>
<dbReference type="RefSeq" id="WP_145311444.1">
    <property type="nucleotide sequence ID" value="NZ_CP037452.1"/>
</dbReference>
<keyword evidence="2 8" id="KW-0808">Transferase</keyword>
<sequence length="215" mass="24000">MSNSNQQMKIGGIILCGGESSRMNYPKALLPVGNEFMLQRVVRIVSSVVSPVIVMSSQAQELPELPESVSIAHDREPGAGPLSVIGHGLEVLKDECDAAYVSGCDTPLIHSEFIEMIISRLEENQLAMVREGKWFHPLAAVYRTSLIGPIHRLLSENKRRPLDLAETEKTSFLDVEDLREVDPHLQGLKNINTREQYLNLLREMGLDTITRVPFV</sequence>
<dbReference type="GO" id="GO:0005525">
    <property type="term" value="F:GTP binding"/>
    <property type="evidence" value="ECO:0007669"/>
    <property type="project" value="UniProtKB-UniRule"/>
</dbReference>
<dbReference type="GO" id="GO:0005737">
    <property type="term" value="C:cytoplasm"/>
    <property type="evidence" value="ECO:0007669"/>
    <property type="project" value="UniProtKB-SubCell"/>
</dbReference>
<keyword evidence="7 8" id="KW-0501">Molybdenum cofactor biosynthesis</keyword>
<organism evidence="10 11">
    <name type="scientific">Gimesia fumaroli</name>
    <dbReference type="NCBI Taxonomy" id="2527976"/>
    <lineage>
        <taxon>Bacteria</taxon>
        <taxon>Pseudomonadati</taxon>
        <taxon>Planctomycetota</taxon>
        <taxon>Planctomycetia</taxon>
        <taxon>Planctomycetales</taxon>
        <taxon>Planctomycetaceae</taxon>
        <taxon>Gimesia</taxon>
    </lineage>
</organism>
<dbReference type="HAMAP" id="MF_00316">
    <property type="entry name" value="MobA"/>
    <property type="match status" value="1"/>
</dbReference>
<dbReference type="KEGG" id="gfm:Enr17x_41280"/>
<evidence type="ECO:0000256" key="2">
    <source>
        <dbReference type="ARBA" id="ARBA00022679"/>
    </source>
</evidence>
<dbReference type="PANTHER" id="PTHR19136:SF81">
    <property type="entry name" value="MOLYBDENUM COFACTOR GUANYLYLTRANSFERASE"/>
    <property type="match status" value="1"/>
</dbReference>
<feature type="binding site" evidence="8">
    <location>
        <position position="105"/>
    </location>
    <ligand>
        <name>Mg(2+)</name>
        <dbReference type="ChEBI" id="CHEBI:18420"/>
    </ligand>
</feature>
<proteinExistence type="inferred from homology"/>